<evidence type="ECO:0000313" key="1">
    <source>
        <dbReference type="EMBL" id="EOB07505.1"/>
    </source>
</evidence>
<proteinExistence type="predicted"/>
<name>R0M082_ANAPL</name>
<evidence type="ECO:0000313" key="2">
    <source>
        <dbReference type="Proteomes" id="UP000296049"/>
    </source>
</evidence>
<organism evidence="1 2">
    <name type="scientific">Anas platyrhynchos</name>
    <name type="common">Mallard</name>
    <name type="synonym">Anas boschas</name>
    <dbReference type="NCBI Taxonomy" id="8839"/>
    <lineage>
        <taxon>Eukaryota</taxon>
        <taxon>Metazoa</taxon>
        <taxon>Chordata</taxon>
        <taxon>Craniata</taxon>
        <taxon>Vertebrata</taxon>
        <taxon>Euteleostomi</taxon>
        <taxon>Archelosauria</taxon>
        <taxon>Archosauria</taxon>
        <taxon>Dinosauria</taxon>
        <taxon>Saurischia</taxon>
        <taxon>Theropoda</taxon>
        <taxon>Coelurosauria</taxon>
        <taxon>Aves</taxon>
        <taxon>Neognathae</taxon>
        <taxon>Galloanserae</taxon>
        <taxon>Anseriformes</taxon>
        <taxon>Anatidae</taxon>
        <taxon>Anatinae</taxon>
        <taxon>Anas</taxon>
    </lineage>
</organism>
<gene>
    <name evidence="1" type="ORF">Anapl_02017</name>
</gene>
<reference evidence="2" key="1">
    <citation type="journal article" date="2013" name="Nat. Genet.">
        <title>The duck genome and transcriptome provide insight into an avian influenza virus reservoir species.</title>
        <authorList>
            <person name="Huang Y."/>
            <person name="Li Y."/>
            <person name="Burt D.W."/>
            <person name="Chen H."/>
            <person name="Zhang Y."/>
            <person name="Qian W."/>
            <person name="Kim H."/>
            <person name="Gan S."/>
            <person name="Zhao Y."/>
            <person name="Li J."/>
            <person name="Yi K."/>
            <person name="Feng H."/>
            <person name="Zhu P."/>
            <person name="Li B."/>
            <person name="Liu Q."/>
            <person name="Fairley S."/>
            <person name="Magor K.E."/>
            <person name="Du Z."/>
            <person name="Hu X."/>
            <person name="Goodman L."/>
            <person name="Tafer H."/>
            <person name="Vignal A."/>
            <person name="Lee T."/>
            <person name="Kim K.W."/>
            <person name="Sheng Z."/>
            <person name="An Y."/>
            <person name="Searle S."/>
            <person name="Herrero J."/>
            <person name="Groenen M.A."/>
            <person name="Crooijmans R.P."/>
            <person name="Faraut T."/>
            <person name="Cai Q."/>
            <person name="Webster R.G."/>
            <person name="Aldridge J.R."/>
            <person name="Warren W.C."/>
            <person name="Bartschat S."/>
            <person name="Kehr S."/>
            <person name="Marz M."/>
            <person name="Stadler P.F."/>
            <person name="Smith J."/>
            <person name="Kraus R.H."/>
            <person name="Zhao Y."/>
            <person name="Ren L."/>
            <person name="Fei J."/>
            <person name="Morisson M."/>
            <person name="Kaiser P."/>
            <person name="Griffin D.K."/>
            <person name="Rao M."/>
            <person name="Pitel F."/>
            <person name="Wang J."/>
            <person name="Li N."/>
        </authorList>
    </citation>
    <scope>NUCLEOTIDE SEQUENCE [LARGE SCALE GENOMIC DNA]</scope>
</reference>
<dbReference type="EMBL" id="KB742523">
    <property type="protein sequence ID" value="EOB07505.1"/>
    <property type="molecule type" value="Genomic_DNA"/>
</dbReference>
<dbReference type="AlphaFoldDB" id="R0M082"/>
<accession>R0M082</accession>
<keyword evidence="2" id="KW-1185">Reference proteome</keyword>
<sequence length="375" mass="40365">MSLTPIPNSQLPRTAASPSASAILQSSIPYKTLTLSAAESRLLSACTAAHGKISISPTEQKAVFCGESLTAETMQGPQSLGLPSFEAPALPGSPTALPAAWVLQTREHPVAFWFALKATSAGSPQRRPQPAPVQLLPSGITQGFDPAFREICSLALPRAGPCTAHKPRALPRSIPDAASHQQEAEPSYPPLLHSLQEGRTSTTLKTHNYHGYICLRGQTGLFQSGKPLPCPASCATLPVCWLQALTSDNGQPYGVAFPDEGASQFEIGKNEYLQHDPFLEASKTKLFTGTKDRDFAKMVILGIVILFHLHAVTETPPAFDWVWSPVVYLYSTVYTKQGLIVQTRGGERLFACAELSGAGYAEFTRDLQLLILKSD</sequence>
<dbReference type="Proteomes" id="UP000296049">
    <property type="component" value="Unassembled WGS sequence"/>
</dbReference>
<protein>
    <submittedName>
        <fullName evidence="1">Uncharacterized protein</fullName>
    </submittedName>
</protein>